<reference evidence="1" key="1">
    <citation type="submission" date="2014-07" db="EMBL/GenBank/DDBJ databases">
        <authorList>
            <person name="Martin A.A"/>
            <person name="De Silva N."/>
        </authorList>
    </citation>
    <scope>NUCLEOTIDE SEQUENCE</scope>
</reference>
<evidence type="ECO:0000313" key="1">
    <source>
        <dbReference type="Proteomes" id="UP000035680"/>
    </source>
</evidence>
<accession>A0A0K0FSP8</accession>
<reference evidence="2" key="2">
    <citation type="submission" date="2015-08" db="UniProtKB">
        <authorList>
            <consortium name="WormBaseParasite"/>
        </authorList>
    </citation>
    <scope>IDENTIFICATION</scope>
</reference>
<dbReference type="WBParaSite" id="SVE_1402700.1">
    <property type="protein sequence ID" value="SVE_1402700.1"/>
    <property type="gene ID" value="SVE_1402700"/>
</dbReference>
<organism evidence="1 2">
    <name type="scientific">Strongyloides venezuelensis</name>
    <name type="common">Threadworm</name>
    <dbReference type="NCBI Taxonomy" id="75913"/>
    <lineage>
        <taxon>Eukaryota</taxon>
        <taxon>Metazoa</taxon>
        <taxon>Ecdysozoa</taxon>
        <taxon>Nematoda</taxon>
        <taxon>Chromadorea</taxon>
        <taxon>Rhabditida</taxon>
        <taxon>Tylenchina</taxon>
        <taxon>Panagrolaimomorpha</taxon>
        <taxon>Strongyloidoidea</taxon>
        <taxon>Strongyloididae</taxon>
        <taxon>Strongyloides</taxon>
    </lineage>
</organism>
<name>A0A0K0FSP8_STRVS</name>
<keyword evidence="1" id="KW-1185">Reference proteome</keyword>
<protein>
    <submittedName>
        <fullName evidence="2">DUF35_N domain-containing protein</fullName>
    </submittedName>
</protein>
<sequence>MFEALNMFETPKLAEKFLFDNEIFPTSKLCLKCGNSMSLNGQSFRCGKKTCRAKEIVCDSDAVNESDVKIGSPGIIVEIDESKFEKRKHYRELTSGRKFFVRVVERRDAKTLLLIFQQHVFQVSLSEPIDSVDTED</sequence>
<proteinExistence type="predicted"/>
<dbReference type="AlphaFoldDB" id="A0A0K0FSP8"/>
<evidence type="ECO:0000313" key="2">
    <source>
        <dbReference type="WBParaSite" id="SVE_1402700.1"/>
    </source>
</evidence>
<dbReference type="Proteomes" id="UP000035680">
    <property type="component" value="Unassembled WGS sequence"/>
</dbReference>